<evidence type="ECO:0000313" key="11">
    <source>
        <dbReference type="Proteomes" id="UP000262004"/>
    </source>
</evidence>
<keyword evidence="11" id="KW-1185">Reference proteome</keyword>
<dbReference type="Pfam" id="PF04324">
    <property type="entry name" value="Fer2_BFD"/>
    <property type="match status" value="1"/>
</dbReference>
<evidence type="ECO:0000313" key="10">
    <source>
        <dbReference type="EMBL" id="BBD76930.1"/>
    </source>
</evidence>
<dbReference type="KEGG" id="htl:HPTL_0662"/>
<evidence type="ECO:0000256" key="6">
    <source>
        <dbReference type="ARBA" id="ARBA00023014"/>
    </source>
</evidence>
<dbReference type="OrthoDB" id="7428628at2"/>
<evidence type="ECO:0000256" key="1">
    <source>
        <dbReference type="ARBA" id="ARBA00022448"/>
    </source>
</evidence>
<keyword evidence="5" id="KW-0408">Iron</keyword>
<dbReference type="GO" id="GO:0051537">
    <property type="term" value="F:2 iron, 2 sulfur cluster binding"/>
    <property type="evidence" value="ECO:0007669"/>
    <property type="project" value="UniProtKB-KW"/>
</dbReference>
<evidence type="ECO:0000256" key="4">
    <source>
        <dbReference type="ARBA" id="ARBA00022982"/>
    </source>
</evidence>
<keyword evidence="2" id="KW-0001">2Fe-2S</keyword>
<protein>
    <recommendedName>
        <fullName evidence="7">Bacterioferritin-associated ferredoxin</fullName>
    </recommendedName>
</protein>
<dbReference type="InterPro" id="IPR007419">
    <property type="entry name" value="BFD-like_2Fe2S-bd_dom"/>
</dbReference>
<keyword evidence="3" id="KW-0479">Metal-binding</keyword>
<dbReference type="InterPro" id="IPR041854">
    <property type="entry name" value="BFD-like_2Fe2S-bd_dom_sf"/>
</dbReference>
<dbReference type="PANTHER" id="PTHR37424">
    <property type="entry name" value="BACTERIOFERRITIN-ASSOCIATED FERREDOXIN"/>
    <property type="match status" value="1"/>
</dbReference>
<evidence type="ECO:0000256" key="3">
    <source>
        <dbReference type="ARBA" id="ARBA00022723"/>
    </source>
</evidence>
<keyword evidence="6" id="KW-0411">Iron-sulfur</keyword>
<gene>
    <name evidence="10" type="ORF">HPTL_0662</name>
</gene>
<name>A0A2Z6DWV5_HYDTE</name>
<keyword evidence="1" id="KW-0813">Transport</keyword>
<dbReference type="RefSeq" id="WP_119334722.1">
    <property type="nucleotide sequence ID" value="NZ_AP018558.1"/>
</dbReference>
<dbReference type="InterPro" id="IPR052371">
    <property type="entry name" value="BFD-associated_ferredoxin"/>
</dbReference>
<dbReference type="GO" id="GO:0046872">
    <property type="term" value="F:metal ion binding"/>
    <property type="evidence" value="ECO:0007669"/>
    <property type="project" value="UniProtKB-KW"/>
</dbReference>
<evidence type="ECO:0000256" key="2">
    <source>
        <dbReference type="ARBA" id="ARBA00022714"/>
    </source>
</evidence>
<evidence type="ECO:0000256" key="8">
    <source>
        <dbReference type="ARBA" id="ARBA00046332"/>
    </source>
</evidence>
<evidence type="ECO:0000256" key="5">
    <source>
        <dbReference type="ARBA" id="ARBA00023004"/>
    </source>
</evidence>
<keyword evidence="4" id="KW-0249">Electron transport</keyword>
<sequence>MYACICFAVKERDVREAVSGGPVRMSDLCANLGVGTKCGRCVSALRDILRQATQESQLRAVNCEVYDQNFCREA</sequence>
<reference evidence="10 11" key="1">
    <citation type="submission" date="2018-04" db="EMBL/GenBank/DDBJ databases">
        <title>Complete genome sequence of Hydrogenophilus thermoluteolus TH-1.</title>
        <authorList>
            <person name="Arai H."/>
        </authorList>
    </citation>
    <scope>NUCLEOTIDE SEQUENCE [LARGE SCALE GENOMIC DNA]</scope>
    <source>
        <strain evidence="10 11">TH-1</strain>
    </source>
</reference>
<dbReference type="Gene3D" id="1.10.10.1100">
    <property type="entry name" value="BFD-like [2Fe-2S]-binding domain"/>
    <property type="match status" value="1"/>
</dbReference>
<feature type="domain" description="BFD-like [2Fe-2S]-binding" evidence="9">
    <location>
        <begin position="4"/>
        <end position="50"/>
    </location>
</feature>
<comment type="similarity">
    <text evidence="8">Belongs to the Bfd family.</text>
</comment>
<dbReference type="Proteomes" id="UP000262004">
    <property type="component" value="Chromosome"/>
</dbReference>
<dbReference type="PANTHER" id="PTHR37424:SF1">
    <property type="entry name" value="BACTERIOFERRITIN-ASSOCIATED FERREDOXIN"/>
    <property type="match status" value="1"/>
</dbReference>
<dbReference type="EMBL" id="AP018558">
    <property type="protein sequence ID" value="BBD76930.1"/>
    <property type="molecule type" value="Genomic_DNA"/>
</dbReference>
<evidence type="ECO:0000259" key="9">
    <source>
        <dbReference type="Pfam" id="PF04324"/>
    </source>
</evidence>
<organism evidence="10 11">
    <name type="scientific">Hydrogenophilus thermoluteolus</name>
    <name type="common">Pseudomonas hydrogenothermophila</name>
    <dbReference type="NCBI Taxonomy" id="297"/>
    <lineage>
        <taxon>Bacteria</taxon>
        <taxon>Pseudomonadati</taxon>
        <taxon>Pseudomonadota</taxon>
        <taxon>Hydrogenophilia</taxon>
        <taxon>Hydrogenophilales</taxon>
        <taxon>Hydrogenophilaceae</taxon>
        <taxon>Hydrogenophilus</taxon>
    </lineage>
</organism>
<dbReference type="AlphaFoldDB" id="A0A2Z6DWV5"/>
<proteinExistence type="inferred from homology"/>
<accession>A0A2Z6DWV5</accession>
<evidence type="ECO:0000256" key="7">
    <source>
        <dbReference type="ARBA" id="ARBA00039386"/>
    </source>
</evidence>